<dbReference type="Proteomes" id="UP001194580">
    <property type="component" value="Unassembled WGS sequence"/>
</dbReference>
<feature type="non-terminal residue" evidence="3">
    <location>
        <position position="147"/>
    </location>
</feature>
<feature type="compositionally biased region" description="Basic and acidic residues" evidence="2">
    <location>
        <begin position="138"/>
        <end position="147"/>
    </location>
</feature>
<protein>
    <submittedName>
        <fullName evidence="3">Uncharacterized protein</fullName>
    </submittedName>
</protein>
<organism evidence="3 4">
    <name type="scientific">Linnemannia exigua</name>
    <dbReference type="NCBI Taxonomy" id="604196"/>
    <lineage>
        <taxon>Eukaryota</taxon>
        <taxon>Fungi</taxon>
        <taxon>Fungi incertae sedis</taxon>
        <taxon>Mucoromycota</taxon>
        <taxon>Mortierellomycotina</taxon>
        <taxon>Mortierellomycetes</taxon>
        <taxon>Mortierellales</taxon>
        <taxon>Mortierellaceae</taxon>
        <taxon>Linnemannia</taxon>
    </lineage>
</organism>
<dbReference type="AlphaFoldDB" id="A0AAD4H007"/>
<feature type="compositionally biased region" description="Polar residues" evidence="2">
    <location>
        <begin position="120"/>
        <end position="131"/>
    </location>
</feature>
<evidence type="ECO:0000256" key="1">
    <source>
        <dbReference type="SAM" id="Coils"/>
    </source>
</evidence>
<sequence>MSDHSQNIQPSEPVFTANGLLDMVQDPNANREEVIRHLTQFINDANQLNQQNAALQAEVQTQAQILNSSTDAPLLTLTASLRSIAQGNQESIRIHQENQRAQEAYQSSITNILNHLTARPNPTVTTSTGRQSIPIPFTDKDKFKGSE</sequence>
<keyword evidence="4" id="KW-1185">Reference proteome</keyword>
<reference evidence="3" key="1">
    <citation type="journal article" date="2020" name="Fungal Divers.">
        <title>Resolving the Mortierellaceae phylogeny through synthesis of multi-gene phylogenetics and phylogenomics.</title>
        <authorList>
            <person name="Vandepol N."/>
            <person name="Liber J."/>
            <person name="Desiro A."/>
            <person name="Na H."/>
            <person name="Kennedy M."/>
            <person name="Barry K."/>
            <person name="Grigoriev I.V."/>
            <person name="Miller A.N."/>
            <person name="O'Donnell K."/>
            <person name="Stajich J.E."/>
            <person name="Bonito G."/>
        </authorList>
    </citation>
    <scope>NUCLEOTIDE SEQUENCE</scope>
    <source>
        <strain evidence="3">NRRL 28262</strain>
    </source>
</reference>
<feature type="coiled-coil region" evidence="1">
    <location>
        <begin position="38"/>
        <end position="65"/>
    </location>
</feature>
<name>A0AAD4H007_9FUNG</name>
<dbReference type="EMBL" id="JAAAIL010004839">
    <property type="protein sequence ID" value="KAG0247288.1"/>
    <property type="molecule type" value="Genomic_DNA"/>
</dbReference>
<comment type="caution">
    <text evidence="3">The sequence shown here is derived from an EMBL/GenBank/DDBJ whole genome shotgun (WGS) entry which is preliminary data.</text>
</comment>
<evidence type="ECO:0000256" key="2">
    <source>
        <dbReference type="SAM" id="MobiDB-lite"/>
    </source>
</evidence>
<proteinExistence type="predicted"/>
<evidence type="ECO:0000313" key="3">
    <source>
        <dbReference type="EMBL" id="KAG0247288.1"/>
    </source>
</evidence>
<accession>A0AAD4H007</accession>
<keyword evidence="1" id="KW-0175">Coiled coil</keyword>
<gene>
    <name evidence="3" type="ORF">BGZ95_008830</name>
</gene>
<evidence type="ECO:0000313" key="4">
    <source>
        <dbReference type="Proteomes" id="UP001194580"/>
    </source>
</evidence>
<feature type="region of interest" description="Disordered" evidence="2">
    <location>
        <begin position="120"/>
        <end position="147"/>
    </location>
</feature>